<organism evidence="1">
    <name type="scientific">Colletotrichum fructicola (strain Nara gc5)</name>
    <name type="common">Anthracnose fungus</name>
    <name type="synonym">Colletotrichum gloeosporioides (strain Nara gc5)</name>
    <dbReference type="NCBI Taxonomy" id="1213859"/>
    <lineage>
        <taxon>Eukaryota</taxon>
        <taxon>Fungi</taxon>
        <taxon>Dikarya</taxon>
        <taxon>Ascomycota</taxon>
        <taxon>Pezizomycotina</taxon>
        <taxon>Sordariomycetes</taxon>
        <taxon>Hypocreomycetidae</taxon>
        <taxon>Glomerellales</taxon>
        <taxon>Glomerellaceae</taxon>
        <taxon>Colletotrichum</taxon>
        <taxon>Colletotrichum gloeosporioides species complex</taxon>
    </lineage>
</organism>
<reference evidence="1" key="1">
    <citation type="submission" date="2012-08" db="EMBL/GenBank/DDBJ databases">
        <title>Genome analysis of Colletotrichum orbiculare and Colletotrichum fructicola.</title>
        <authorList>
            <person name="Gan P.H.P."/>
            <person name="Ikeda K."/>
            <person name="Irieda H."/>
            <person name="Narusaka M."/>
            <person name="O'Connell R.J."/>
            <person name="Narusaka Y."/>
            <person name="Takano Y."/>
            <person name="Kubo Y."/>
            <person name="Shirasu K."/>
        </authorList>
    </citation>
    <scope>NUCLEOTIDE SEQUENCE</scope>
    <source>
        <strain evidence="1">Nara gc5</strain>
    </source>
</reference>
<gene>
    <name evidence="1" type="ORF">CGGC5_6141</name>
</gene>
<dbReference type="EMBL" id="KB020633">
    <property type="protein sequence ID" value="ELA34003.1"/>
    <property type="molecule type" value="Genomic_DNA"/>
</dbReference>
<protein>
    <submittedName>
        <fullName evidence="1">Uncharacterized protein</fullName>
    </submittedName>
</protein>
<accession>L2G7K3</accession>
<proteinExistence type="predicted"/>
<sequence>MSDQVGFAFQADLVNMASLSHMLTGRVLKALSDGGVDTYAMFAAFWLGGKVPVRTSLSETIHSQMVLKSGISIQSVLAKALSIGWGHSTPVIEMTRTQAGTNALLVIGALATGSTSFQAAQLLHELLSIYGLDPQNLPNIDVLRGLTSYLAPFVHDMGFSKVLHHITVTTERAIRTSNKFADQSAGDQEDELWKMRCLGNASIVAGDIKQVIFTAQRRGSYYMMLRARGAWLPAFSCHILGMSVEVRLDEEILWACGGDRGNIIFQLGHHPTNNLSLQFAQTPLSIISVDGTGKSLQERSFIEYPLDQAVSSHLAKWPEVDQDLTDIVHGAINSLSDEYASLYHIATVTRNKTDQGNDIFPMQGDFDIGEAIRETLAAMNINPGSSGEGPPYSYSNDWRLKCSRWQLGLSALSANDLKMVMRHCVLHRCMQTKWRLLMYDCDTKSTPECLCKRLGMLISGVVAASVALARCNFDSSQIMLQESMLMGETPAPWSQKLFCPNGAESRYPRNDEFFDYLGRLTCHDYTDIWLASYYTATRDGPEASVLGLSGGSFTIYYTCIMSRDCYDELGRIIEIRGGRASVAGVFRNVIMEWGTDNGQYYAQMHALRNNIEPSVLAGGSHLEPHFRPSQTQFSMDVGVDEALFSLRLGLHTPTSQPIYFPLTIFLVEFLSRWRIPRCEHARSDTYVSLHDGEVAVDGFNGAYRWVNLNNDGGGVFDGLNGAYHWVNLNKLPGEVLVFALKGDKLQQIFMCTFLSWARGGLEHRPGVLQLYACLKCSINEAKLGNKLPVVVIGG</sequence>
<evidence type="ECO:0000313" key="1">
    <source>
        <dbReference type="EMBL" id="ELA34003.1"/>
    </source>
</evidence>
<dbReference type="HOGENOM" id="CLU_415701_0_0_1"/>
<name>L2G7K3_COLFN</name>
<dbReference type="AlphaFoldDB" id="L2G7K3"/>